<dbReference type="InterPro" id="IPR005940">
    <property type="entry name" value="Anthranilate_Pribosyl_Tfrase"/>
</dbReference>
<evidence type="ECO:0000256" key="1">
    <source>
        <dbReference type="ARBA" id="ARBA00022676"/>
    </source>
</evidence>
<evidence type="ECO:0000259" key="5">
    <source>
        <dbReference type="Pfam" id="PF00591"/>
    </source>
</evidence>
<dbReference type="Proteomes" id="UP001230005">
    <property type="component" value="Unassembled WGS sequence"/>
</dbReference>
<dbReference type="SUPFAM" id="SSF52418">
    <property type="entry name" value="Nucleoside phosphorylase/phosphoribosyltransferase catalytic domain"/>
    <property type="match status" value="1"/>
</dbReference>
<name>A0ABT9ZZQ2_9BACI</name>
<dbReference type="EMBL" id="JAUSUG010000015">
    <property type="protein sequence ID" value="MDQ0256196.1"/>
    <property type="molecule type" value="Genomic_DNA"/>
</dbReference>
<dbReference type="RefSeq" id="WP_307327949.1">
    <property type="nucleotide sequence ID" value="NZ_JAUSUG010000015.1"/>
</dbReference>
<organism evidence="7 8">
    <name type="scientific">Evansella vedderi</name>
    <dbReference type="NCBI Taxonomy" id="38282"/>
    <lineage>
        <taxon>Bacteria</taxon>
        <taxon>Bacillati</taxon>
        <taxon>Bacillota</taxon>
        <taxon>Bacilli</taxon>
        <taxon>Bacillales</taxon>
        <taxon>Bacillaceae</taxon>
        <taxon>Evansella</taxon>
    </lineage>
</organism>
<dbReference type="InterPro" id="IPR017459">
    <property type="entry name" value="Glycosyl_Trfase_fam3_N_dom"/>
</dbReference>
<feature type="domain" description="Glycosyl transferase family 3" evidence="5">
    <location>
        <begin position="89"/>
        <end position="333"/>
    </location>
</feature>
<keyword evidence="3" id="KW-0028">Amino-acid biosynthesis</keyword>
<dbReference type="PANTHER" id="PTHR43285:SF2">
    <property type="entry name" value="ANTHRANILATE PHOSPHORIBOSYLTRANSFERASE"/>
    <property type="match status" value="1"/>
</dbReference>
<gene>
    <name evidence="7" type="ORF">J2S74_003614</name>
</gene>
<reference evidence="7 8" key="1">
    <citation type="submission" date="2023-07" db="EMBL/GenBank/DDBJ databases">
        <title>Genomic Encyclopedia of Type Strains, Phase IV (KMG-IV): sequencing the most valuable type-strain genomes for metagenomic binning, comparative biology and taxonomic classification.</title>
        <authorList>
            <person name="Goeker M."/>
        </authorList>
    </citation>
    <scope>NUCLEOTIDE SEQUENCE [LARGE SCALE GENOMIC DNA]</scope>
    <source>
        <strain evidence="7 8">DSM 9768</strain>
    </source>
</reference>
<evidence type="ECO:0000256" key="3">
    <source>
        <dbReference type="ARBA" id="ARBA00022822"/>
    </source>
</evidence>
<dbReference type="Gene3D" id="3.40.1030.10">
    <property type="entry name" value="Nucleoside phosphorylase/phosphoribosyltransferase catalytic domain"/>
    <property type="match status" value="1"/>
</dbReference>
<evidence type="ECO:0000313" key="8">
    <source>
        <dbReference type="Proteomes" id="UP001230005"/>
    </source>
</evidence>
<dbReference type="InterPro" id="IPR035902">
    <property type="entry name" value="Nuc_phospho_transferase"/>
</dbReference>
<sequence length="361" mass="40768">MKQWIKEVAKGKKRARDLSYDEATLACKSIIAGEATDVQVASFLIAERLKTESPDEVAAFVHSFRGSARKITLSKKVSNKLIDFSGPYDGRKTFAATIPVSILLAESGIPVYLHGSDTLPPKYGSSLKEIIEQLQIPVDLTAEQVARSIEDNNIGFAWTEYLCPPLALLRSIREEMEVRTFINIVEKLLNLADSYAIMLGIFHKTVLDTNVANLRRLNFQKAYIVQGAEGSEDLPIHRKSFMYEVTPDEVRPFDLDPAQYRLHYRKDPAKEIINIQEQTYIISAILHGESFPELDYYRNQVIFNTAVRYFLYSNVPSIEDGVALTLEQLRRGKGADHLEKWRTSIKGLKNSSSSKLAESAY</sequence>
<keyword evidence="1 7" id="KW-0328">Glycosyltransferase</keyword>
<evidence type="ECO:0000256" key="4">
    <source>
        <dbReference type="ARBA" id="ARBA00023141"/>
    </source>
</evidence>
<keyword evidence="4" id="KW-0057">Aromatic amino acid biosynthesis</keyword>
<evidence type="ECO:0000256" key="2">
    <source>
        <dbReference type="ARBA" id="ARBA00022679"/>
    </source>
</evidence>
<keyword evidence="8" id="KW-1185">Reference proteome</keyword>
<dbReference type="GO" id="GO:0004048">
    <property type="term" value="F:anthranilate phosphoribosyltransferase activity"/>
    <property type="evidence" value="ECO:0007669"/>
    <property type="project" value="UniProtKB-EC"/>
</dbReference>
<evidence type="ECO:0000313" key="7">
    <source>
        <dbReference type="EMBL" id="MDQ0256196.1"/>
    </source>
</evidence>
<feature type="domain" description="Glycosyl transferase family 3 N-terminal" evidence="6">
    <location>
        <begin position="3"/>
        <end position="68"/>
    </location>
</feature>
<keyword evidence="2 7" id="KW-0808">Transferase</keyword>
<dbReference type="EC" id="2.4.2.18" evidence="7"/>
<proteinExistence type="predicted"/>
<accession>A0ABT9ZZQ2</accession>
<dbReference type="InterPro" id="IPR000312">
    <property type="entry name" value="Glycosyl_Trfase_fam3"/>
</dbReference>
<dbReference type="Pfam" id="PF00591">
    <property type="entry name" value="Glycos_transf_3"/>
    <property type="match status" value="1"/>
</dbReference>
<evidence type="ECO:0000259" key="6">
    <source>
        <dbReference type="Pfam" id="PF02885"/>
    </source>
</evidence>
<comment type="caution">
    <text evidence="7">The sequence shown here is derived from an EMBL/GenBank/DDBJ whole genome shotgun (WGS) entry which is preliminary data.</text>
</comment>
<dbReference type="PANTHER" id="PTHR43285">
    <property type="entry name" value="ANTHRANILATE PHOSPHORIBOSYLTRANSFERASE"/>
    <property type="match status" value="1"/>
</dbReference>
<dbReference type="Gene3D" id="1.20.970.10">
    <property type="entry name" value="Transferase, Pyrimidine Nucleoside Phosphorylase, Chain C"/>
    <property type="match status" value="1"/>
</dbReference>
<protein>
    <submittedName>
        <fullName evidence="7">Anthranilate phosphoribosyltransferase</fullName>
        <ecNumber evidence="7">2.4.2.18</ecNumber>
    </submittedName>
</protein>
<keyword evidence="3" id="KW-0822">Tryptophan biosynthesis</keyword>
<dbReference type="Pfam" id="PF02885">
    <property type="entry name" value="Glycos_trans_3N"/>
    <property type="match status" value="1"/>
</dbReference>
<dbReference type="InterPro" id="IPR036320">
    <property type="entry name" value="Glycosyl_Trfase_fam3_N_dom_sf"/>
</dbReference>
<dbReference type="SUPFAM" id="SSF47648">
    <property type="entry name" value="Nucleoside phosphorylase/phosphoribosyltransferase N-terminal domain"/>
    <property type="match status" value="1"/>
</dbReference>